<dbReference type="SUPFAM" id="SSF47413">
    <property type="entry name" value="lambda repressor-like DNA-binding domains"/>
    <property type="match status" value="1"/>
</dbReference>
<comment type="caution">
    <text evidence="2">The sequence shown here is derived from an EMBL/GenBank/DDBJ whole genome shotgun (WGS) entry which is preliminary data.</text>
</comment>
<dbReference type="SMART" id="SM00530">
    <property type="entry name" value="HTH_XRE"/>
    <property type="match status" value="1"/>
</dbReference>
<name>A0ABS2M932_9ACTN</name>
<organism evidence="2 3">
    <name type="scientific">Nocardioides salarius</name>
    <dbReference type="NCBI Taxonomy" id="374513"/>
    <lineage>
        <taxon>Bacteria</taxon>
        <taxon>Bacillati</taxon>
        <taxon>Actinomycetota</taxon>
        <taxon>Actinomycetes</taxon>
        <taxon>Propionibacteriales</taxon>
        <taxon>Nocardioidaceae</taxon>
        <taxon>Nocardioides</taxon>
    </lineage>
</organism>
<dbReference type="PROSITE" id="PS50943">
    <property type="entry name" value="HTH_CROC1"/>
    <property type="match status" value="1"/>
</dbReference>
<evidence type="ECO:0000313" key="3">
    <source>
        <dbReference type="Proteomes" id="UP000732378"/>
    </source>
</evidence>
<reference evidence="2 3" key="1">
    <citation type="submission" date="2021-01" db="EMBL/GenBank/DDBJ databases">
        <title>Sequencing the genomes of 1000 actinobacteria strains.</title>
        <authorList>
            <person name="Klenk H.-P."/>
        </authorList>
    </citation>
    <scope>NUCLEOTIDE SEQUENCE [LARGE SCALE GENOMIC DNA]</scope>
    <source>
        <strain evidence="2 3">DSM 18239</strain>
    </source>
</reference>
<dbReference type="CDD" id="cd00093">
    <property type="entry name" value="HTH_XRE"/>
    <property type="match status" value="1"/>
</dbReference>
<evidence type="ECO:0000259" key="1">
    <source>
        <dbReference type="PROSITE" id="PS50943"/>
    </source>
</evidence>
<dbReference type="EMBL" id="JAFBBZ010000001">
    <property type="protein sequence ID" value="MBM7507686.1"/>
    <property type="molecule type" value="Genomic_DNA"/>
</dbReference>
<dbReference type="InterPro" id="IPR001387">
    <property type="entry name" value="Cro/C1-type_HTH"/>
</dbReference>
<gene>
    <name evidence="2" type="ORF">JOE61_001500</name>
</gene>
<sequence length="95" mass="10330">MDQHVRWAYDVRDLGEALRRARTDQGLTQIELAERLGVTRMTLSRLENGESVSAETAMRALSECGYALVVAPKFATLHVEAAPTNEPDQDGGTGG</sequence>
<protein>
    <submittedName>
        <fullName evidence="2">HTH-type transcriptional regulator/antitoxin HipB</fullName>
    </submittedName>
</protein>
<dbReference type="RefSeq" id="WP_193669877.1">
    <property type="nucleotide sequence ID" value="NZ_JACDTV010000011.1"/>
</dbReference>
<dbReference type="InterPro" id="IPR010982">
    <property type="entry name" value="Lambda_DNA-bd_dom_sf"/>
</dbReference>
<proteinExistence type="predicted"/>
<keyword evidence="3" id="KW-1185">Reference proteome</keyword>
<dbReference type="Proteomes" id="UP000732378">
    <property type="component" value="Unassembled WGS sequence"/>
</dbReference>
<dbReference type="Pfam" id="PF01381">
    <property type="entry name" value="HTH_3"/>
    <property type="match status" value="1"/>
</dbReference>
<dbReference type="Gene3D" id="1.10.260.40">
    <property type="entry name" value="lambda repressor-like DNA-binding domains"/>
    <property type="match status" value="1"/>
</dbReference>
<evidence type="ECO:0000313" key="2">
    <source>
        <dbReference type="EMBL" id="MBM7507686.1"/>
    </source>
</evidence>
<feature type="domain" description="HTH cro/C1-type" evidence="1">
    <location>
        <begin position="18"/>
        <end position="59"/>
    </location>
</feature>
<accession>A0ABS2M932</accession>